<dbReference type="Gene3D" id="2.160.20.20">
    <property type="match status" value="5"/>
</dbReference>
<comment type="caution">
    <text evidence="1">The sequence shown here is derived from an EMBL/GenBank/DDBJ whole genome shotgun (WGS) entry which is preliminary data.</text>
</comment>
<dbReference type="InterPro" id="IPR012332">
    <property type="entry name" value="Autotransporter_pectin_lyase_C"/>
</dbReference>
<sequence>MTNGNGFSYSSGSAFTNQGANDSGYSFPSTYKGGNISTVVVTSGGHLFDSVIGYGATMIVSNSTGSQNNSANGITIMSGGVGIVSHFGEAVDTTVSSGGRLSAIDNSYTFNDGGANIQATVVEFGGYEEVDAHASETPYGANAPRTQVYGTLVVSSLGVLSHAMVEQSPGASSGGLIDLKSGGYARDVLVSSGGQVGVDVGGSLSSTTISDSGNVWDHGSATSTTILSGGFLFIDSAATANSVTVSSGGGLDISSGATTSAITLENGGTIWLDGGASNSITYVAASNGVGIDVVERNWTLSNTSTVISASGYSGFALGVAKGGVLFVEGQGQTVFTSVYAGGEEDVFSGGSSYNGFVSSGGGQTVSSGGNTSNTNILDGGQQLVWGGTAKEDYVYGTGDDEVIDGGLTSWTHLGSGAQAGGTEYVSLGGKTINTWVNSGGQQSVGVSGTATSTNVLGGGVQWVENEGVANATSVSGNSASGAGQVNVLSGGSATALVVEARGVATVQSGGSVTDVTVSSGGTLIIDSGARVTDATVETGATEEFVNYALGVSGGNGQTLDLSANVSALSAQIGFGGQLFADVQGAAAIDAMVSSGGRLLIASGASALDTEILSSGSAVLLLGAVASGTRIDSGGVLLVSSGASADVTLPYAHGSASLNAGGLLDYGSVRLDISGTTTLSAGAIVGQGVLELDGSGAVVTDGLVTSTQLGSQTGFHGSIYVDPSVTVSVTSGSPVSNLSDSGAVDVDGGATFNTSVFSGAHEWIGPGGVASATVVGFGAVETIASGGLARGTILSSGGVQSVMAGGVAVSAIVSSGGSALALSGATFSGGVVLSHGVVSVQAGGSGVSVTVSSGGDLVYDASGVDPSVIVAELSGDTLISGGEIDISGLVITSGETFSALAGYRMYDTVVEAGGALDEATSAATWSTTIQSGGYVSAAPGGFNFLPTLDSGGTIEAAGLNVSFGGDMAALGTSLIDNSLEVGPGRRVDASFVGDGGLIVFESGGRGRGNAIAAGGAQSVLQGGVAINTQVSSGGVDDVFSSSSAGDSGYAQGGADSGAQIYNGGVESVYQLGSANGTVIYDGGQAIIGSGGTAYNVSVGSGGSETILAGGVDSDAIVLGAQVISSGGVATSAYVSGGVDPNTHVGYGGLQAIASGGRAADTIVADSGAVVVGSGGGLGGATVESGGVEAVKAGGSAFADTIASGGVAIVSAGGVDSGATVEFGGALTVAGVAATATVGGQETILGGGVANQTIVQQSGVQHVSSGATASGTVIERGGALIEDPGANVVNAVLQSGGHIIYADVLVSGSTLVVSAGYGVLNATVEAGGEIVVLSGGVAIDTVVKSNGVQADEGGYVTGTTVLLGGVESVFAGASAAGTVVSSGGDLSVALNGEAASTMVSSGGSLVDAGLVVGTDILSGGSALIQSGGLASATSVTTSGTEIVGTSGVAVGDVIAPGGVEVISGGQTSNAVVSYAGSQVVSAGTATGTVVNSGGIQLVIGGAASNTVVSSGAGLLMSGGVVEAASVLSSGTIVGSGGALNDSIVFAGGIVSLGGSASGNDDTLSGGALGVSGSASVTDATVDSGGFLFVQSGGVASGTTVNRGGIEDVSGGVAVSTVVGVLGQEVTTAGGLSLDDLINAGGYEFVSSGGVADFTSVSGFETSSGTLHGTIEVYNGGYAFGAQADADGIVFIQSSGSAVYTNISSGGGIQIASGGYANSTYISSGGLFGEMSGGTDINTTYETPTAGEIAKEVVSGVLFALNVAIVVGTAGADVLGDGKLVGSVAKDATTALEDEGATTTEKSVSTLEQDLAKGANSTEQSNLVNAATNNLDNVSNDAAAEKQLGDFSEQSDISNDTQVVNQDVNLKQNEEFLGIEIVDSNLEASNDNIENFSLEQNSELVQKGGEQENISIASFSKDEEQDCTDVESIAVENDGDFEAEYTDADIQATLKDINVESGGKAGITNLTSANIKVALGLAKTATTVVKGAMQIANADGSPTDIVGGVLTLLGAGYAVASMPMNFTGTSMGVPILWNALVSAGGLVQAYGATISKFEAANSGWITAEGGTATDVYVHDMGEIDVLADETAFATTATFGGVVEVADGGITSNTVVSGGSNVVSSGGVDIAGSVYDGGAEVVHSGGFASALVVGVGGSETISGGSALGALVSGWSGVETVLNGGVATDTTLSAGGAQVISSGGLAIGTIVAGGGTETILNGGVATSATLSAGGSQVINAGGLANATTVASGGEMIVSVGGMASGLTIQSGGVVVDSGGQIEGAIELDAGGELILDNPLGGALTGTIAGGGEVVVEGGGTYLVGSGDASQFSGTVKIVSGAVEMTSGGALGSATIAFPVGADPTLKVDGPSALRNLIENFTSLDTIDLAGIAYDSLGSIVANGDGTVTIALHGSSYTLNLSALGLRLSDDGAGGTDITVAPAIGGIAASQSVSDTGTFALFQSASVREAAAAMTLTVQMSSPNDGAFSDSAGGDINATTGVYTVTGSPDQVTSALDDLAFTPTAGQTAFGDFVRTQFQIVVTDDAGHSTSAAASVDAYDETLNVGAGQTASNTLVGSGFSAFVHSGGVISATTVVSGGALVVSSGGVVTGGLTLAGGTATVSGAVGSGQDVVFAGSGGYLRLDDLSDFQATISGFGAGDAIDLGDFSYSSAVGVLFGPLADGLGGTLLVANGGGAVALVLSGSYATSNFALSADGAHGTLISFATPAAVTSVGAPAAGDYGVGSVLTFTVGFDQPVDVTGTPRIAIDLATGGVAYANYVSGGGTSALTFQYTVAAGQQALAGITTGSTIDLNGGAITDAAGDPANLDLSAVEPSTSGVVINTFAPTESVAQVLATMSTLNALPTGFAVADTAAAIGAYLTASVATGPSALALDASHITAITASGGTVTVGNGVFAADQPALDKIVGGFAISGRASVLNGNLDGLEADQARIDSVTAKGGAITATIAQFTADQPLLDKVVGGFVVSDTAAAIGAYLTASVATGPSALALDASHITAITASGGTVTVGNGVFAAD</sequence>
<dbReference type="InterPro" id="IPR030930">
    <property type="entry name" value="AIDA"/>
</dbReference>
<organism evidence="1 2">
    <name type="scientific">Roseiarcus fermentans</name>
    <dbReference type="NCBI Taxonomy" id="1473586"/>
    <lineage>
        <taxon>Bacteria</taxon>
        <taxon>Pseudomonadati</taxon>
        <taxon>Pseudomonadota</taxon>
        <taxon>Alphaproteobacteria</taxon>
        <taxon>Hyphomicrobiales</taxon>
        <taxon>Roseiarcaceae</taxon>
        <taxon>Roseiarcus</taxon>
    </lineage>
</organism>
<dbReference type="EMBL" id="QNRK01000004">
    <property type="protein sequence ID" value="RBP16732.1"/>
    <property type="molecule type" value="Genomic_DNA"/>
</dbReference>
<gene>
    <name evidence="1" type="ORF">DFR50_1049</name>
</gene>
<accession>A0A366FPZ7</accession>
<protein>
    <submittedName>
        <fullName evidence="1">Autotransporter passenger strand-loop-strand repeat protein</fullName>
    </submittedName>
</protein>
<reference evidence="1 2" key="1">
    <citation type="submission" date="2018-06" db="EMBL/GenBank/DDBJ databases">
        <title>Genomic Encyclopedia of Type Strains, Phase IV (KMG-IV): sequencing the most valuable type-strain genomes for metagenomic binning, comparative biology and taxonomic classification.</title>
        <authorList>
            <person name="Goeker M."/>
        </authorList>
    </citation>
    <scope>NUCLEOTIDE SEQUENCE [LARGE SCALE GENOMIC DNA]</scope>
    <source>
        <strain evidence="1 2">DSM 24875</strain>
    </source>
</reference>
<evidence type="ECO:0000313" key="1">
    <source>
        <dbReference type="EMBL" id="RBP16732.1"/>
    </source>
</evidence>
<feature type="non-terminal residue" evidence="1">
    <location>
        <position position="3024"/>
    </location>
</feature>
<name>A0A366FPZ7_9HYPH</name>
<dbReference type="NCBIfam" id="TIGR04415">
    <property type="entry name" value="O_hepto_targRPT"/>
    <property type="match status" value="13"/>
</dbReference>
<dbReference type="Proteomes" id="UP000253529">
    <property type="component" value="Unassembled WGS sequence"/>
</dbReference>
<proteinExistence type="predicted"/>
<evidence type="ECO:0000313" key="2">
    <source>
        <dbReference type="Proteomes" id="UP000253529"/>
    </source>
</evidence>
<keyword evidence="2" id="KW-1185">Reference proteome</keyword>